<protein>
    <recommendedName>
        <fullName evidence="3">Transposase</fullName>
    </recommendedName>
</protein>
<dbReference type="PANTHER" id="PTHR46060:SF1">
    <property type="entry name" value="MARINER MOS1 TRANSPOSASE-LIKE PROTEIN"/>
    <property type="match status" value="1"/>
</dbReference>
<evidence type="ECO:0008006" key="3">
    <source>
        <dbReference type="Google" id="ProtNLM"/>
    </source>
</evidence>
<keyword evidence="2" id="KW-1185">Reference proteome</keyword>
<evidence type="ECO:0000313" key="1">
    <source>
        <dbReference type="EMBL" id="CAF1690701.1"/>
    </source>
</evidence>
<dbReference type="PANTHER" id="PTHR46060">
    <property type="entry name" value="MARINER MOS1 TRANSPOSASE-LIKE PROTEIN"/>
    <property type="match status" value="1"/>
</dbReference>
<organism evidence="1 2">
    <name type="scientific">Adineta ricciae</name>
    <name type="common">Rotifer</name>
    <dbReference type="NCBI Taxonomy" id="249248"/>
    <lineage>
        <taxon>Eukaryota</taxon>
        <taxon>Metazoa</taxon>
        <taxon>Spiralia</taxon>
        <taxon>Gnathifera</taxon>
        <taxon>Rotifera</taxon>
        <taxon>Eurotatoria</taxon>
        <taxon>Bdelloidea</taxon>
        <taxon>Adinetida</taxon>
        <taxon>Adinetidae</taxon>
        <taxon>Adineta</taxon>
    </lineage>
</organism>
<dbReference type="InterPro" id="IPR052709">
    <property type="entry name" value="Transposase-MT_Hybrid"/>
</dbReference>
<feature type="non-terminal residue" evidence="1">
    <location>
        <position position="112"/>
    </location>
</feature>
<name>A0A816HQA7_ADIRI</name>
<comment type="caution">
    <text evidence="1">The sequence shown here is derived from an EMBL/GenBank/DDBJ whole genome shotgun (WGS) entry which is preliminary data.</text>
</comment>
<dbReference type="EMBL" id="CAJNOR010020637">
    <property type="protein sequence ID" value="CAF1690701.1"/>
    <property type="molecule type" value="Genomic_DNA"/>
</dbReference>
<reference evidence="1" key="1">
    <citation type="submission" date="2021-02" db="EMBL/GenBank/DDBJ databases">
        <authorList>
            <person name="Nowell W R."/>
        </authorList>
    </citation>
    <scope>NUCLEOTIDE SEQUENCE</scope>
</reference>
<proteinExistence type="predicted"/>
<dbReference type="Pfam" id="PF13565">
    <property type="entry name" value="HTH_32"/>
    <property type="match status" value="1"/>
</dbReference>
<sequence length="112" mass="13300">MDKEHFRFYIKTRTALNILAKDIHNELYSVHGDQAPSFRTVKRWNKWFHEGREEVEDEARPGRPITETTDENIEQVRLLIDDDPYMTIEEIQEQTGLSHGTTHRIISDHLQL</sequence>
<evidence type="ECO:0000313" key="2">
    <source>
        <dbReference type="Proteomes" id="UP000663828"/>
    </source>
</evidence>
<accession>A0A816HQA7</accession>
<gene>
    <name evidence="1" type="ORF">XAT740_LOCUS63854</name>
</gene>
<dbReference type="Proteomes" id="UP000663828">
    <property type="component" value="Unassembled WGS sequence"/>
</dbReference>
<dbReference type="AlphaFoldDB" id="A0A816HQA7"/>